<feature type="chain" id="PRO_5025595976" evidence="5">
    <location>
        <begin position="35"/>
        <end position="571"/>
    </location>
</feature>
<dbReference type="AlphaFoldDB" id="A0A6B1G0C5"/>
<dbReference type="PROSITE" id="PS51257">
    <property type="entry name" value="PROKAR_LIPOPROTEIN"/>
    <property type="match status" value="1"/>
</dbReference>
<protein>
    <submittedName>
        <fullName evidence="7">ABC transporter substrate-binding protein</fullName>
    </submittedName>
</protein>
<dbReference type="NCBIfam" id="TIGR01409">
    <property type="entry name" value="TAT_signal_seq"/>
    <property type="match status" value="1"/>
</dbReference>
<proteinExistence type="inferred from homology"/>
<feature type="signal peptide" evidence="5">
    <location>
        <begin position="1"/>
        <end position="34"/>
    </location>
</feature>
<dbReference type="PANTHER" id="PTHR30290">
    <property type="entry name" value="PERIPLASMIC BINDING COMPONENT OF ABC TRANSPORTER"/>
    <property type="match status" value="1"/>
</dbReference>
<sequence length="571" mass="63787">MTRKEVSRRDFLRAAGLGAAGIAAAACIPAPQSAAPEPVQQPESMEAAGPVSGGTLTIAPGALSFTNFTPWKVRGTSHYRVFSPVVQALVRGQEWGDCLTPQTKEFRITPELAEKVDVEEPDRVWVFHLRQNVKWHDGRPFTADDVMWSWFAATHRDVARQSGGLPQIKGAMNLGENGGTMEDLTGAQKIDEYTVRLELEETDFDFISSPNTRMDITPKHVFEDVPLDKVVDHEPFAGMPIGTGPFKCTQLVPDQFLAMERNDDYWGGKPLLDGIIFRFLDGNTAVAALEKGELDVGFTPDLASFQRLQAMDHLESATFPTPCYWAYYININRFPDTYHQLHQALLYGIDIDEYLAVTTGGLAVRDNYVFSHIGVGTLNQPPEGLTDYRFDPDKAQTILEEINWDFDRELEFSVEGEPTVGEETFQALAANMGLKLKFKVFHPSAFVPEVFDNLDFDIYSNVQGCSTALGHFWRIVKCGGTPDAGGINWNNYCNPELDEVYAAAMQEKDLDKRVELMKQVALLVDQNLNGAPFFRGVGRLIFNSRVQAIYPGTDYAKSVRVPHEKIWLKQT</sequence>
<dbReference type="Gene3D" id="3.40.190.10">
    <property type="entry name" value="Periplasmic binding protein-like II"/>
    <property type="match status" value="1"/>
</dbReference>
<organism evidence="7">
    <name type="scientific">Caldilineaceae bacterium SB0675_bin_29</name>
    <dbReference type="NCBI Taxonomy" id="2605266"/>
    <lineage>
        <taxon>Bacteria</taxon>
        <taxon>Bacillati</taxon>
        <taxon>Chloroflexota</taxon>
        <taxon>Caldilineae</taxon>
        <taxon>Caldilineales</taxon>
        <taxon>Caldilineaceae</taxon>
    </lineage>
</organism>
<dbReference type="InterPro" id="IPR006311">
    <property type="entry name" value="TAT_signal"/>
</dbReference>
<dbReference type="CDD" id="cd00995">
    <property type="entry name" value="PBP2_NikA_DppA_OppA_like"/>
    <property type="match status" value="1"/>
</dbReference>
<evidence type="ECO:0000256" key="5">
    <source>
        <dbReference type="SAM" id="SignalP"/>
    </source>
</evidence>
<dbReference type="GO" id="GO:1904680">
    <property type="term" value="F:peptide transmembrane transporter activity"/>
    <property type="evidence" value="ECO:0007669"/>
    <property type="project" value="TreeGrafter"/>
</dbReference>
<dbReference type="InterPro" id="IPR039424">
    <property type="entry name" value="SBP_5"/>
</dbReference>
<comment type="caution">
    <text evidence="7">The sequence shown here is derived from an EMBL/GenBank/DDBJ whole genome shotgun (WGS) entry which is preliminary data.</text>
</comment>
<evidence type="ECO:0000256" key="1">
    <source>
        <dbReference type="ARBA" id="ARBA00005695"/>
    </source>
</evidence>
<dbReference type="GO" id="GO:0015833">
    <property type="term" value="P:peptide transport"/>
    <property type="evidence" value="ECO:0007669"/>
    <property type="project" value="TreeGrafter"/>
</dbReference>
<dbReference type="SUPFAM" id="SSF53850">
    <property type="entry name" value="Periplasmic binding protein-like II"/>
    <property type="match status" value="1"/>
</dbReference>
<name>A0A6B1G0C5_9CHLR</name>
<dbReference type="PROSITE" id="PS51318">
    <property type="entry name" value="TAT"/>
    <property type="match status" value="1"/>
</dbReference>
<evidence type="ECO:0000313" key="7">
    <source>
        <dbReference type="EMBL" id="MYH63262.1"/>
    </source>
</evidence>
<evidence type="ECO:0000256" key="3">
    <source>
        <dbReference type="ARBA" id="ARBA00022729"/>
    </source>
</evidence>
<accession>A0A6B1G0C5</accession>
<dbReference type="EMBL" id="VYDA01000580">
    <property type="protein sequence ID" value="MYH63262.1"/>
    <property type="molecule type" value="Genomic_DNA"/>
</dbReference>
<keyword evidence="2" id="KW-0813">Transport</keyword>
<gene>
    <name evidence="7" type="ORF">F4148_16405</name>
</gene>
<reference evidence="7" key="1">
    <citation type="submission" date="2019-09" db="EMBL/GenBank/DDBJ databases">
        <title>Characterisation of the sponge microbiome using genome-centric metagenomics.</title>
        <authorList>
            <person name="Engelberts J.P."/>
            <person name="Robbins S.J."/>
            <person name="De Goeij J.M."/>
            <person name="Aranda M."/>
            <person name="Bell S.C."/>
            <person name="Webster N.S."/>
        </authorList>
    </citation>
    <scope>NUCLEOTIDE SEQUENCE</scope>
    <source>
        <strain evidence="7">SB0675_bin_29</strain>
    </source>
</reference>
<dbReference type="Pfam" id="PF00496">
    <property type="entry name" value="SBP_bac_5"/>
    <property type="match status" value="1"/>
</dbReference>
<dbReference type="PIRSF" id="PIRSF002741">
    <property type="entry name" value="MppA"/>
    <property type="match status" value="1"/>
</dbReference>
<dbReference type="InterPro" id="IPR030678">
    <property type="entry name" value="Peptide/Ni-bd"/>
</dbReference>
<comment type="similarity">
    <text evidence="1">Belongs to the bacterial solute-binding protein 5 family.</text>
</comment>
<evidence type="ECO:0000256" key="2">
    <source>
        <dbReference type="ARBA" id="ARBA00022448"/>
    </source>
</evidence>
<dbReference type="GO" id="GO:0042597">
    <property type="term" value="C:periplasmic space"/>
    <property type="evidence" value="ECO:0007669"/>
    <property type="project" value="UniProtKB-ARBA"/>
</dbReference>
<dbReference type="Gene3D" id="3.10.105.10">
    <property type="entry name" value="Dipeptide-binding Protein, Domain 3"/>
    <property type="match status" value="1"/>
</dbReference>
<feature type="domain" description="Solute-binding protein family 5" evidence="6">
    <location>
        <begin position="108"/>
        <end position="461"/>
    </location>
</feature>
<dbReference type="InterPro" id="IPR000914">
    <property type="entry name" value="SBP_5_dom"/>
</dbReference>
<evidence type="ECO:0000256" key="4">
    <source>
        <dbReference type="SAM" id="MobiDB-lite"/>
    </source>
</evidence>
<evidence type="ECO:0000259" key="6">
    <source>
        <dbReference type="Pfam" id="PF00496"/>
    </source>
</evidence>
<keyword evidence="3 5" id="KW-0732">Signal</keyword>
<dbReference type="PANTHER" id="PTHR30290:SF9">
    <property type="entry name" value="OLIGOPEPTIDE-BINDING PROTEIN APPA"/>
    <property type="match status" value="1"/>
</dbReference>
<dbReference type="GO" id="GO:0043190">
    <property type="term" value="C:ATP-binding cassette (ABC) transporter complex"/>
    <property type="evidence" value="ECO:0007669"/>
    <property type="project" value="InterPro"/>
</dbReference>
<feature type="region of interest" description="Disordered" evidence="4">
    <location>
        <begin position="33"/>
        <end position="53"/>
    </location>
</feature>
<dbReference type="InterPro" id="IPR019546">
    <property type="entry name" value="TAT_signal_bac_arc"/>
</dbReference>